<dbReference type="Gene3D" id="1.10.1200.10">
    <property type="entry name" value="ACP-like"/>
    <property type="match status" value="1"/>
</dbReference>
<gene>
    <name evidence="2" type="ORF">DCS_02240</name>
</gene>
<dbReference type="InParanoid" id="A0A151GVH1"/>
<accession>A0A151GVH1</accession>
<proteinExistence type="predicted"/>
<organism evidence="2 3">
    <name type="scientific">Drechmeria coniospora</name>
    <name type="common">Nematophagous fungus</name>
    <name type="synonym">Meria coniospora</name>
    <dbReference type="NCBI Taxonomy" id="98403"/>
    <lineage>
        <taxon>Eukaryota</taxon>
        <taxon>Fungi</taxon>
        <taxon>Dikarya</taxon>
        <taxon>Ascomycota</taxon>
        <taxon>Pezizomycotina</taxon>
        <taxon>Sordariomycetes</taxon>
        <taxon>Hypocreomycetidae</taxon>
        <taxon>Hypocreales</taxon>
        <taxon>Ophiocordycipitaceae</taxon>
        <taxon>Drechmeria</taxon>
    </lineage>
</organism>
<evidence type="ECO:0000259" key="1">
    <source>
        <dbReference type="Pfam" id="PF00975"/>
    </source>
</evidence>
<feature type="domain" description="Thioesterase" evidence="1">
    <location>
        <begin position="122"/>
        <end position="352"/>
    </location>
</feature>
<name>A0A151GVH1_DRECN</name>
<protein>
    <submittedName>
        <fullName evidence="2">Polyketide synthase</fullName>
    </submittedName>
</protein>
<sequence>MAVTMWQGALKIIAQESGLEPGEIIETEDTEFTALGINRILATAILSHLRGPRGEALPHDIFDQKPTVGAFRRFYESPIVLNVTPGHGVGHTPSTRAKQSRAASSIPLSIVLQNTIASSCHTVFLLPDGSGSAMAYANLPPVHPSVCVVGMNSPYLRNTGAYRCSLEELASQWVSEIYRRQPHGPYILGGWSAGGYYSYEVAKRLLRDGNVVEKLILIDSPCRTVFESLSMEVVQYLSSRNLMGNWGTQSPPDWLIEHFRSTLTAVGNYRPLPLGSAGGMETYIIWSRDGVLDDKTLANSGMDTTVKVSRFLLQGKDDLGPNGWEHLLPTKNMAIATQSGTHFTMVNDPHVAQMSELLRDAVVGVSHERRSRWQYVDRN</sequence>
<reference evidence="2 3" key="1">
    <citation type="journal article" date="2016" name="Sci. Rep.">
        <title>Insights into Adaptations to a Near-Obligate Nematode Endoparasitic Lifestyle from the Finished Genome of Drechmeria coniospora.</title>
        <authorList>
            <person name="Zhang L."/>
            <person name="Zhou Z."/>
            <person name="Guo Q."/>
            <person name="Fokkens L."/>
            <person name="Miskei M."/>
            <person name="Pocsi I."/>
            <person name="Zhang W."/>
            <person name="Chen M."/>
            <person name="Wang L."/>
            <person name="Sun Y."/>
            <person name="Donzelli B.G."/>
            <person name="Gibson D.M."/>
            <person name="Nelson D.R."/>
            <person name="Luo J.G."/>
            <person name="Rep M."/>
            <person name="Liu H."/>
            <person name="Yang S."/>
            <person name="Wang J."/>
            <person name="Krasnoff S.B."/>
            <person name="Xu Y."/>
            <person name="Molnar I."/>
            <person name="Lin M."/>
        </authorList>
    </citation>
    <scope>NUCLEOTIDE SEQUENCE [LARGE SCALE GENOMIC DNA]</scope>
    <source>
        <strain evidence="2 3">ARSEF 6962</strain>
    </source>
</reference>
<evidence type="ECO:0000313" key="2">
    <source>
        <dbReference type="EMBL" id="KYK61099.1"/>
    </source>
</evidence>
<dbReference type="Pfam" id="PF00975">
    <property type="entry name" value="Thioesterase"/>
    <property type="match status" value="1"/>
</dbReference>
<evidence type="ECO:0000313" key="3">
    <source>
        <dbReference type="Proteomes" id="UP000076580"/>
    </source>
</evidence>
<dbReference type="SUPFAM" id="SSF53474">
    <property type="entry name" value="alpha/beta-Hydrolases"/>
    <property type="match status" value="1"/>
</dbReference>
<dbReference type="RefSeq" id="XP_040660451.1">
    <property type="nucleotide sequence ID" value="XM_040799568.1"/>
</dbReference>
<dbReference type="EMBL" id="LAYC01000001">
    <property type="protein sequence ID" value="KYK61099.1"/>
    <property type="molecule type" value="Genomic_DNA"/>
</dbReference>
<dbReference type="Proteomes" id="UP000076580">
    <property type="component" value="Chromosome 01"/>
</dbReference>
<keyword evidence="3" id="KW-1185">Reference proteome</keyword>
<dbReference type="InterPro" id="IPR001031">
    <property type="entry name" value="Thioesterase"/>
</dbReference>
<comment type="caution">
    <text evidence="2">The sequence shown here is derived from an EMBL/GenBank/DDBJ whole genome shotgun (WGS) entry which is preliminary data.</text>
</comment>
<dbReference type="InterPro" id="IPR036736">
    <property type="entry name" value="ACP-like_sf"/>
</dbReference>
<dbReference type="Gene3D" id="3.40.50.1820">
    <property type="entry name" value="alpha/beta hydrolase"/>
    <property type="match status" value="1"/>
</dbReference>
<dbReference type="STRING" id="98403.A0A151GVH1"/>
<dbReference type="InterPro" id="IPR029058">
    <property type="entry name" value="AB_hydrolase_fold"/>
</dbReference>
<dbReference type="GeneID" id="63714883"/>
<dbReference type="AlphaFoldDB" id="A0A151GVH1"/>